<organism evidence="3 4">
    <name type="scientific">Habropoda laboriosa</name>
    <dbReference type="NCBI Taxonomy" id="597456"/>
    <lineage>
        <taxon>Eukaryota</taxon>
        <taxon>Metazoa</taxon>
        <taxon>Ecdysozoa</taxon>
        <taxon>Arthropoda</taxon>
        <taxon>Hexapoda</taxon>
        <taxon>Insecta</taxon>
        <taxon>Pterygota</taxon>
        <taxon>Neoptera</taxon>
        <taxon>Endopterygota</taxon>
        <taxon>Hymenoptera</taxon>
        <taxon>Apocrita</taxon>
        <taxon>Aculeata</taxon>
        <taxon>Apoidea</taxon>
        <taxon>Anthophila</taxon>
        <taxon>Apidae</taxon>
        <taxon>Habropoda</taxon>
    </lineage>
</organism>
<dbReference type="GO" id="GO:0008061">
    <property type="term" value="F:chitin binding"/>
    <property type="evidence" value="ECO:0007669"/>
    <property type="project" value="InterPro"/>
</dbReference>
<name>A0A0L7RHZ6_9HYME</name>
<feature type="compositionally biased region" description="Low complexity" evidence="1">
    <location>
        <begin position="36"/>
        <end position="51"/>
    </location>
</feature>
<keyword evidence="4" id="KW-1185">Reference proteome</keyword>
<feature type="region of interest" description="Disordered" evidence="1">
    <location>
        <begin position="27"/>
        <end position="72"/>
    </location>
</feature>
<reference evidence="3 4" key="1">
    <citation type="submission" date="2015-07" db="EMBL/GenBank/DDBJ databases">
        <title>The genome of Habropoda laboriosa.</title>
        <authorList>
            <person name="Pan H."/>
            <person name="Kapheim K."/>
        </authorList>
    </citation>
    <scope>NUCLEOTIDE SEQUENCE [LARGE SCALE GENOMIC DNA]</scope>
    <source>
        <strain evidence="3">0110345459</strain>
    </source>
</reference>
<evidence type="ECO:0000256" key="1">
    <source>
        <dbReference type="SAM" id="MobiDB-lite"/>
    </source>
</evidence>
<sequence length="72" mass="8123">MRCSVGLEFNPVERVCDWPEHANCESRVSTTDASQETTVSIEEPEETTVSTEEPEIGTTEESASEKFEMFFD</sequence>
<accession>A0A0L7RHZ6</accession>
<dbReference type="InterPro" id="IPR036508">
    <property type="entry name" value="Chitin-bd_dom_sf"/>
</dbReference>
<dbReference type="InterPro" id="IPR002557">
    <property type="entry name" value="Chitin-bd_dom"/>
</dbReference>
<dbReference type="EMBL" id="KQ414588">
    <property type="protein sequence ID" value="KOC70480.1"/>
    <property type="molecule type" value="Genomic_DNA"/>
</dbReference>
<evidence type="ECO:0000313" key="4">
    <source>
        <dbReference type="Proteomes" id="UP000053825"/>
    </source>
</evidence>
<gene>
    <name evidence="3" type="ORF">WH47_00625</name>
</gene>
<protein>
    <recommendedName>
        <fullName evidence="2">Chitin-binding type-2 domain-containing protein</fullName>
    </recommendedName>
</protein>
<evidence type="ECO:0000259" key="2">
    <source>
        <dbReference type="PROSITE" id="PS50940"/>
    </source>
</evidence>
<feature type="domain" description="Chitin-binding type-2" evidence="2">
    <location>
        <begin position="1"/>
        <end position="26"/>
    </location>
</feature>
<evidence type="ECO:0000313" key="3">
    <source>
        <dbReference type="EMBL" id="KOC70480.1"/>
    </source>
</evidence>
<dbReference type="Proteomes" id="UP000053825">
    <property type="component" value="Unassembled WGS sequence"/>
</dbReference>
<dbReference type="OrthoDB" id="6020543at2759"/>
<dbReference type="GO" id="GO:0005576">
    <property type="term" value="C:extracellular region"/>
    <property type="evidence" value="ECO:0007669"/>
    <property type="project" value="InterPro"/>
</dbReference>
<dbReference type="AlphaFoldDB" id="A0A0L7RHZ6"/>
<feature type="compositionally biased region" description="Basic and acidic residues" evidence="1">
    <location>
        <begin position="63"/>
        <end position="72"/>
    </location>
</feature>
<dbReference type="Gene3D" id="2.170.140.10">
    <property type="entry name" value="Chitin binding domain"/>
    <property type="match status" value="1"/>
</dbReference>
<dbReference type="SUPFAM" id="SSF57625">
    <property type="entry name" value="Invertebrate chitin-binding proteins"/>
    <property type="match status" value="1"/>
</dbReference>
<dbReference type="PROSITE" id="PS50940">
    <property type="entry name" value="CHIT_BIND_II"/>
    <property type="match status" value="1"/>
</dbReference>
<proteinExistence type="predicted"/>